<dbReference type="AlphaFoldDB" id="A0A2X4X385"/>
<proteinExistence type="predicted"/>
<feature type="region of interest" description="Disordered" evidence="1">
    <location>
        <begin position="223"/>
        <end position="285"/>
    </location>
</feature>
<evidence type="ECO:0000256" key="1">
    <source>
        <dbReference type="SAM" id="MobiDB-lite"/>
    </source>
</evidence>
<feature type="domain" description="DUF3071" evidence="2">
    <location>
        <begin position="1"/>
        <end position="169"/>
    </location>
</feature>
<evidence type="ECO:0000313" key="3">
    <source>
        <dbReference type="EMBL" id="SQI30944.1"/>
    </source>
</evidence>
<gene>
    <name evidence="3" type="ORF">NCTC10994_01805</name>
</gene>
<reference evidence="3 4" key="1">
    <citation type="submission" date="2018-06" db="EMBL/GenBank/DDBJ databases">
        <authorList>
            <consortium name="Pathogen Informatics"/>
            <person name="Doyle S."/>
        </authorList>
    </citation>
    <scope>NUCLEOTIDE SEQUENCE [LARGE SCALE GENOMIC DNA]</scope>
    <source>
        <strain evidence="3 4">NCTC10994</strain>
    </source>
</reference>
<dbReference type="NCBIfam" id="NF040712">
    <property type="entry name" value="SepH"/>
    <property type="match status" value="1"/>
</dbReference>
<name>A0A2X4X385_9NOCA</name>
<dbReference type="Proteomes" id="UP000249091">
    <property type="component" value="Chromosome 1"/>
</dbReference>
<sequence length="299" mass="32717">MRELRVVGLEPDAKFVVLADPNTGDKFRVPVDDTLRAASRGDLARLGQIQIETTSQLRPREIQARIRGGASVEQVSQEAGIPIAKVERFAYPVLLERSRAADMAKKGHPVRPDGPTVETLLEIVTQAFRARGHNLDAATWDAWRDDDGHWVAELQWQAGRSTNTAHWRYQPDAHGGTITALDDIAADLVDPDCGRPLRYLTPVYSARDVDDWTETEVAERRAAVTSPIPLDQPAASETASEPAVLEAHAPDSVAADDPDQHEETVASHAPHAPGRDKRGKPALPSWDDVLLGVRSNGRI</sequence>
<dbReference type="STRING" id="1219011.GCA_001895045_02898"/>
<organism evidence="3 4">
    <name type="scientific">Rhodococcus coprophilus</name>
    <dbReference type="NCBI Taxonomy" id="38310"/>
    <lineage>
        <taxon>Bacteria</taxon>
        <taxon>Bacillati</taxon>
        <taxon>Actinomycetota</taxon>
        <taxon>Actinomycetes</taxon>
        <taxon>Mycobacteriales</taxon>
        <taxon>Nocardiaceae</taxon>
        <taxon>Rhodococcus</taxon>
    </lineage>
</organism>
<dbReference type="EMBL" id="LS483468">
    <property type="protein sequence ID" value="SQI30944.1"/>
    <property type="molecule type" value="Genomic_DNA"/>
</dbReference>
<dbReference type="InterPro" id="IPR021421">
    <property type="entry name" value="DUF3071"/>
</dbReference>
<accession>A0A2X4X385</accession>
<evidence type="ECO:0000259" key="2">
    <source>
        <dbReference type="Pfam" id="PF11268"/>
    </source>
</evidence>
<dbReference type="KEGG" id="rcr:NCTC10994_01805"/>
<dbReference type="InterPro" id="IPR047682">
    <property type="entry name" value="SepH-like"/>
</dbReference>
<dbReference type="Pfam" id="PF11268">
    <property type="entry name" value="DUF3071"/>
    <property type="match status" value="1"/>
</dbReference>
<evidence type="ECO:0000313" key="4">
    <source>
        <dbReference type="Proteomes" id="UP000249091"/>
    </source>
</evidence>
<keyword evidence="4" id="KW-1185">Reference proteome</keyword>
<dbReference type="RefSeq" id="WP_174555817.1">
    <property type="nucleotide sequence ID" value="NZ_JAFBBL010000001.1"/>
</dbReference>
<protein>
    <submittedName>
        <fullName evidence="3">Protein of uncharacterized function (DUF3071)</fullName>
    </submittedName>
</protein>